<dbReference type="GO" id="GO:0050660">
    <property type="term" value="F:flavin adenine dinucleotide binding"/>
    <property type="evidence" value="ECO:0007669"/>
    <property type="project" value="TreeGrafter"/>
</dbReference>
<dbReference type="OrthoDB" id="9800167at2"/>
<accession>A0A521CKI3</accession>
<keyword evidence="10" id="KW-1185">Reference proteome</keyword>
<dbReference type="PRINTS" id="PR00411">
    <property type="entry name" value="PNDRDTASEI"/>
</dbReference>
<keyword evidence="3 5" id="KW-0274">FAD</keyword>
<feature type="disulfide bond" description="Redox-active" evidence="6">
    <location>
        <begin position="41"/>
        <end position="46"/>
    </location>
</feature>
<protein>
    <submittedName>
        <fullName evidence="9">Pyruvate/2-oxoglutarate dehydrogenase complex, dihydrolipoamide dehydrogenase (E3) component</fullName>
    </submittedName>
</protein>
<dbReference type="PIRSF" id="PIRSF000350">
    <property type="entry name" value="Mercury_reductase_MerA"/>
    <property type="match status" value="1"/>
</dbReference>
<evidence type="ECO:0000313" key="10">
    <source>
        <dbReference type="Proteomes" id="UP000317593"/>
    </source>
</evidence>
<dbReference type="InterPro" id="IPR016156">
    <property type="entry name" value="FAD/NAD-linked_Rdtase_dimer_sf"/>
</dbReference>
<feature type="active site" description="Proton acceptor" evidence="4">
    <location>
        <position position="438"/>
    </location>
</feature>
<dbReference type="AlphaFoldDB" id="A0A521CKI3"/>
<feature type="domain" description="FAD/NAD(P)-binding" evidence="8">
    <location>
        <begin position="4"/>
        <end position="317"/>
    </location>
</feature>
<dbReference type="Gene3D" id="3.50.50.60">
    <property type="entry name" value="FAD/NAD(P)-binding domain"/>
    <property type="match status" value="2"/>
</dbReference>
<dbReference type="InterPro" id="IPR001100">
    <property type="entry name" value="Pyr_nuc-diS_OxRdtase"/>
</dbReference>
<evidence type="ECO:0000256" key="6">
    <source>
        <dbReference type="PIRSR" id="PIRSR000350-4"/>
    </source>
</evidence>
<dbReference type="PANTHER" id="PTHR43014">
    <property type="entry name" value="MERCURIC REDUCTASE"/>
    <property type="match status" value="1"/>
</dbReference>
<organism evidence="9 10">
    <name type="scientific">Fodinibius sediminis</name>
    <dbReference type="NCBI Taxonomy" id="1214077"/>
    <lineage>
        <taxon>Bacteria</taxon>
        <taxon>Pseudomonadati</taxon>
        <taxon>Balneolota</taxon>
        <taxon>Balneolia</taxon>
        <taxon>Balneolales</taxon>
        <taxon>Balneolaceae</taxon>
        <taxon>Fodinibius</taxon>
    </lineage>
</organism>
<evidence type="ECO:0000256" key="2">
    <source>
        <dbReference type="ARBA" id="ARBA00022630"/>
    </source>
</evidence>
<feature type="binding site" evidence="5">
    <location>
        <position position="305"/>
    </location>
    <ligand>
        <name>NAD(+)</name>
        <dbReference type="ChEBI" id="CHEBI:57540"/>
    </ligand>
</feature>
<feature type="domain" description="Pyridine nucleotide-disulphide oxidoreductase dimerisation" evidence="7">
    <location>
        <begin position="344"/>
        <end position="448"/>
    </location>
</feature>
<evidence type="ECO:0000313" key="9">
    <source>
        <dbReference type="EMBL" id="SMO59932.1"/>
    </source>
</evidence>
<feature type="binding site" evidence="5">
    <location>
        <position position="197"/>
    </location>
    <ligand>
        <name>NAD(+)</name>
        <dbReference type="ChEBI" id="CHEBI:57540"/>
    </ligand>
</feature>
<dbReference type="InterPro" id="IPR036188">
    <property type="entry name" value="FAD/NAD-bd_sf"/>
</dbReference>
<feature type="binding site" evidence="5">
    <location>
        <position position="50"/>
    </location>
    <ligand>
        <name>FAD</name>
        <dbReference type="ChEBI" id="CHEBI:57692"/>
    </ligand>
</feature>
<gene>
    <name evidence="9" type="ORF">SAMN06265218_106162</name>
</gene>
<evidence type="ECO:0000256" key="5">
    <source>
        <dbReference type="PIRSR" id="PIRSR000350-3"/>
    </source>
</evidence>
<dbReference type="EMBL" id="FXTH01000006">
    <property type="protein sequence ID" value="SMO59932.1"/>
    <property type="molecule type" value="Genomic_DNA"/>
</dbReference>
<dbReference type="RefSeq" id="WP_142714151.1">
    <property type="nucleotide sequence ID" value="NZ_FXTH01000006.1"/>
</dbReference>
<feature type="binding site" evidence="5">
    <location>
        <begin position="174"/>
        <end position="181"/>
    </location>
    <ligand>
        <name>NAD(+)</name>
        <dbReference type="ChEBI" id="CHEBI:57540"/>
    </ligand>
</feature>
<keyword evidence="5" id="KW-0520">NAD</keyword>
<sequence length="456" mass="50164">MEQFDTIIIGTGQAGPSLAARCAEEGLKTAVIERDQFGGTCVNTGCTPTKALVASARAAYMAHRMSDFGIDIDGSISIDMEKVKARKDAIVKESTEGVERWLKDTENIRVYEGHARFEDENVLSVGRNKLTADKIFINVGGRAFIPSGFDEVNYLTNSSILDLDKVPDHLIIVGGGYIGLEFGQMYRRFGSKITIIEQGRRLLPREDEDISNAIQEILENEGINFRFGAECIGGSNEDGQIVVDVNCKSGPPQVTGSHLLLATGRRPNTDDLGLEHTTVQTDDRGFIQVDNQLRTTGTDIWALGDCNGEGAFTHTAYNDFEIVAANLFDDKERRLSDRIMCYGLYIDPALGRVGMTEARAKESDRKVLIGKRPMDRIARAKEKGETRGFMKILVDADTENILGAAILGIEGDEIIHSIIDIMYAGESYTTIRDAVHIHPTVSELIPTMLENLEPLN</sequence>
<name>A0A521CKI3_9BACT</name>
<dbReference type="InterPro" id="IPR023753">
    <property type="entry name" value="FAD/NAD-binding_dom"/>
</dbReference>
<evidence type="ECO:0000259" key="8">
    <source>
        <dbReference type="Pfam" id="PF07992"/>
    </source>
</evidence>
<comment type="similarity">
    <text evidence="1">Belongs to the class-I pyridine nucleotide-disulfide oxidoreductase family.</text>
</comment>
<feature type="binding site" evidence="5">
    <location>
        <position position="264"/>
    </location>
    <ligand>
        <name>NAD(+)</name>
        <dbReference type="ChEBI" id="CHEBI:57540"/>
    </ligand>
</feature>
<evidence type="ECO:0000256" key="3">
    <source>
        <dbReference type="ARBA" id="ARBA00022827"/>
    </source>
</evidence>
<dbReference type="SUPFAM" id="SSF51905">
    <property type="entry name" value="FAD/NAD(P)-binding domain"/>
    <property type="match status" value="1"/>
</dbReference>
<dbReference type="Gene3D" id="3.30.390.30">
    <property type="match status" value="1"/>
</dbReference>
<dbReference type="Pfam" id="PF02852">
    <property type="entry name" value="Pyr_redox_dim"/>
    <property type="match status" value="1"/>
</dbReference>
<evidence type="ECO:0000256" key="1">
    <source>
        <dbReference type="ARBA" id="ARBA00007532"/>
    </source>
</evidence>
<dbReference type="PRINTS" id="PR00368">
    <property type="entry name" value="FADPNR"/>
</dbReference>
<keyword evidence="5" id="KW-0547">Nucleotide-binding</keyword>
<dbReference type="NCBIfam" id="NF004992">
    <property type="entry name" value="PRK06370.1-4"/>
    <property type="match status" value="1"/>
</dbReference>
<dbReference type="SUPFAM" id="SSF55424">
    <property type="entry name" value="FAD/NAD-linked reductases, dimerisation (C-terminal) domain"/>
    <property type="match status" value="1"/>
</dbReference>
<evidence type="ECO:0000259" key="7">
    <source>
        <dbReference type="Pfam" id="PF02852"/>
    </source>
</evidence>
<proteinExistence type="inferred from homology"/>
<reference evidence="9 10" key="1">
    <citation type="submission" date="2017-05" db="EMBL/GenBank/DDBJ databases">
        <authorList>
            <person name="Varghese N."/>
            <person name="Submissions S."/>
        </authorList>
    </citation>
    <scope>NUCLEOTIDE SEQUENCE [LARGE SCALE GENOMIC DNA]</scope>
    <source>
        <strain evidence="9 10">DSM 21194</strain>
    </source>
</reference>
<evidence type="ECO:0000256" key="4">
    <source>
        <dbReference type="PIRSR" id="PIRSR000350-2"/>
    </source>
</evidence>
<keyword evidence="2" id="KW-0285">Flavoprotein</keyword>
<dbReference type="Pfam" id="PF07992">
    <property type="entry name" value="Pyr_redox_2"/>
    <property type="match status" value="1"/>
</dbReference>
<comment type="cofactor">
    <cofactor evidence="5">
        <name>FAD</name>
        <dbReference type="ChEBI" id="CHEBI:57692"/>
    </cofactor>
    <text evidence="5">Binds 1 FAD per subunit.</text>
</comment>
<dbReference type="Proteomes" id="UP000317593">
    <property type="component" value="Unassembled WGS sequence"/>
</dbReference>
<dbReference type="PANTHER" id="PTHR43014:SF2">
    <property type="entry name" value="MERCURIC REDUCTASE"/>
    <property type="match status" value="1"/>
</dbReference>
<dbReference type="InterPro" id="IPR004099">
    <property type="entry name" value="Pyr_nucl-diS_OxRdtase_dimer"/>
</dbReference>
<keyword evidence="9" id="KW-0670">Pyruvate</keyword>
<dbReference type="GO" id="GO:0003955">
    <property type="term" value="F:NAD(P)H dehydrogenase (quinone) activity"/>
    <property type="evidence" value="ECO:0007669"/>
    <property type="project" value="TreeGrafter"/>
</dbReference>